<dbReference type="EMBL" id="JRLY01000034">
    <property type="protein sequence ID" value="KGO90924.1"/>
    <property type="molecule type" value="Genomic_DNA"/>
</dbReference>
<sequence>MKQRLFAPIDNAPLILFRIFLGFLLACETFGAIATGWVKSNFITPKFTFSFIGMEWLQPLPGSGMYFYFIAMGLLGLMVMLGYKYRFSIGAFSLLWAGVYFMQKTSYNNHYYLLLLVCLMMLFLPAHRYASIDAKQNPEIKKLTMPTWCSWVMIAQVAIVYFFATLAKFYPDWLDGSFTRSLLDNSVTIPWLHDVMTQQWFYLFIAYAGIAFDGLIVPLMLYKKTRTVAFVASLIFHIFNSITLQIGIFPFFALSFAVFFYPPERIKELFFKKKPALVQADLATADYEALSIFRYFFIPYLIIQLLLPLRHYFIEGDVLWTEEGHRLSWRMMLRNRNGHTSFTVIDKATKQQLPYRLSKALTPKQKSAMNTRPDMIWQMAQRIKQHFATEGKDVEVHANTRVAVNSNPYKLFIDPNVDLAAVSWNYFGHCPWILLYDGKNNPIK</sequence>
<gene>
    <name evidence="9" type="ORF">Q766_20740</name>
</gene>
<keyword evidence="6" id="KW-0456">Lyase</keyword>
<evidence type="ECO:0000256" key="1">
    <source>
        <dbReference type="ARBA" id="ARBA00004127"/>
    </source>
</evidence>
<proteinExistence type="predicted"/>
<evidence type="ECO:0000259" key="8">
    <source>
        <dbReference type="SMART" id="SM00752"/>
    </source>
</evidence>
<keyword evidence="10" id="KW-1185">Reference proteome</keyword>
<organism evidence="9 10">
    <name type="scientific">Flavobacterium subsaxonicum WB 4.1-42 = DSM 21790</name>
    <dbReference type="NCBI Taxonomy" id="1121898"/>
    <lineage>
        <taxon>Bacteria</taxon>
        <taxon>Pseudomonadati</taxon>
        <taxon>Bacteroidota</taxon>
        <taxon>Flavobacteriia</taxon>
        <taxon>Flavobacteriales</taxon>
        <taxon>Flavobacteriaceae</taxon>
        <taxon>Flavobacterium</taxon>
    </lineage>
</organism>
<feature type="transmembrane region" description="Helical" evidence="7">
    <location>
        <begin position="200"/>
        <end position="222"/>
    </location>
</feature>
<dbReference type="InterPro" id="IPR011020">
    <property type="entry name" value="HTTM-like"/>
</dbReference>
<feature type="transmembrane region" description="Helical" evidence="7">
    <location>
        <begin position="109"/>
        <end position="127"/>
    </location>
</feature>
<evidence type="ECO:0000313" key="9">
    <source>
        <dbReference type="EMBL" id="KGO90924.1"/>
    </source>
</evidence>
<dbReference type="eggNOG" id="COG3250">
    <property type="taxonomic scope" value="Bacteria"/>
</dbReference>
<dbReference type="OrthoDB" id="341137at2"/>
<accession>A0A0A2MF53</accession>
<evidence type="ECO:0000313" key="10">
    <source>
        <dbReference type="Proteomes" id="UP000030111"/>
    </source>
</evidence>
<comment type="caution">
    <text evidence="9">The sequence shown here is derived from an EMBL/GenBank/DDBJ whole genome shotgun (WGS) entry which is preliminary data.</text>
</comment>
<feature type="transmembrane region" description="Helical" evidence="7">
    <location>
        <begin position="234"/>
        <end position="261"/>
    </location>
</feature>
<feature type="transmembrane region" description="Helical" evidence="7">
    <location>
        <begin position="65"/>
        <end position="82"/>
    </location>
</feature>
<dbReference type="Pfam" id="PF05090">
    <property type="entry name" value="HTTM"/>
    <property type="match status" value="1"/>
</dbReference>
<dbReference type="GO" id="GO:0008488">
    <property type="term" value="F:gamma-glutamyl carboxylase activity"/>
    <property type="evidence" value="ECO:0007669"/>
    <property type="project" value="InterPro"/>
</dbReference>
<keyword evidence="3 7" id="KW-1133">Transmembrane helix</keyword>
<dbReference type="InterPro" id="IPR007782">
    <property type="entry name" value="VKG_COase"/>
</dbReference>
<comment type="subcellular location">
    <subcellularLocation>
        <location evidence="1">Endomembrane system</location>
        <topology evidence="1">Multi-pass membrane protein</topology>
    </subcellularLocation>
</comment>
<reference evidence="9 10" key="1">
    <citation type="submission" date="2013-09" db="EMBL/GenBank/DDBJ databases">
        <authorList>
            <person name="Zeng Z."/>
            <person name="Chen C."/>
        </authorList>
    </citation>
    <scope>NUCLEOTIDE SEQUENCE [LARGE SCALE GENOMIC DNA]</scope>
    <source>
        <strain evidence="9 10">WB 4.1-42</strain>
    </source>
</reference>
<dbReference type="InterPro" id="IPR053934">
    <property type="entry name" value="HTTM_dom"/>
</dbReference>
<feature type="transmembrane region" description="Helical" evidence="7">
    <location>
        <begin position="148"/>
        <end position="170"/>
    </location>
</feature>
<dbReference type="PANTHER" id="PTHR12639">
    <property type="entry name" value="VITAMIN K-DEPENDENT GAMMA-CARBOXYLASE"/>
    <property type="match status" value="1"/>
</dbReference>
<dbReference type="InterPro" id="IPR053935">
    <property type="entry name" value="VKGC_lumenal_dom"/>
</dbReference>
<keyword evidence="2 7" id="KW-0812">Transmembrane</keyword>
<feature type="domain" description="HTTM-like" evidence="8">
    <location>
        <begin position="6"/>
        <end position="265"/>
    </location>
</feature>
<evidence type="ECO:0000256" key="4">
    <source>
        <dbReference type="ARBA" id="ARBA00023136"/>
    </source>
</evidence>
<evidence type="ECO:0000256" key="6">
    <source>
        <dbReference type="ARBA" id="ARBA00023239"/>
    </source>
</evidence>
<evidence type="ECO:0000256" key="7">
    <source>
        <dbReference type="SAM" id="Phobius"/>
    </source>
</evidence>
<evidence type="ECO:0000256" key="5">
    <source>
        <dbReference type="ARBA" id="ARBA00023157"/>
    </source>
</evidence>
<dbReference type="SMART" id="SM00752">
    <property type="entry name" value="HTTM"/>
    <property type="match status" value="1"/>
</dbReference>
<keyword evidence="5" id="KW-1015">Disulfide bond</keyword>
<dbReference type="STRING" id="1121898.GCA_000422725_04095"/>
<dbReference type="PANTHER" id="PTHR12639:SF7">
    <property type="entry name" value="HTTM DOMAIN-CONTAINING PROTEIN"/>
    <property type="match status" value="1"/>
</dbReference>
<dbReference type="AlphaFoldDB" id="A0A0A2MF53"/>
<feature type="transmembrane region" description="Helical" evidence="7">
    <location>
        <begin position="12"/>
        <end position="38"/>
    </location>
</feature>
<feature type="transmembrane region" description="Helical" evidence="7">
    <location>
        <begin position="292"/>
        <end position="309"/>
    </location>
</feature>
<name>A0A0A2MF53_9FLAO</name>
<evidence type="ECO:0000256" key="3">
    <source>
        <dbReference type="ARBA" id="ARBA00022989"/>
    </source>
</evidence>
<dbReference type="RefSeq" id="WP_026990097.1">
    <property type="nucleotide sequence ID" value="NZ_AUGP01000009.1"/>
</dbReference>
<dbReference type="GO" id="GO:0012505">
    <property type="term" value="C:endomembrane system"/>
    <property type="evidence" value="ECO:0007669"/>
    <property type="project" value="UniProtKB-SubCell"/>
</dbReference>
<evidence type="ECO:0000256" key="2">
    <source>
        <dbReference type="ARBA" id="ARBA00022692"/>
    </source>
</evidence>
<dbReference type="Proteomes" id="UP000030111">
    <property type="component" value="Unassembled WGS sequence"/>
</dbReference>
<dbReference type="Pfam" id="PF22777">
    <property type="entry name" value="VKGC_lumenal_dom"/>
    <property type="match status" value="1"/>
</dbReference>
<dbReference type="GO" id="GO:0019842">
    <property type="term" value="F:vitamin binding"/>
    <property type="evidence" value="ECO:0007669"/>
    <property type="project" value="TreeGrafter"/>
</dbReference>
<keyword evidence="4 7" id="KW-0472">Membrane</keyword>
<protein>
    <submittedName>
        <fullName evidence="9">HTTM domain-containing protein</fullName>
    </submittedName>
</protein>